<keyword evidence="1" id="KW-0560">Oxidoreductase</keyword>
<dbReference type="Gene3D" id="3.50.50.60">
    <property type="entry name" value="FAD/NAD(P)-binding domain"/>
    <property type="match status" value="1"/>
</dbReference>
<reference evidence="3 4" key="1">
    <citation type="journal article" date="2019" name="Int. J. Syst. Evol. Microbiol.">
        <title>Thermogemmatispora aurantia sp. nov. and Thermogemmatispora argillosa sp. nov., within the class Ktedonobacteria, and emended description of the genus Thermogemmatispora.</title>
        <authorList>
            <person name="Zheng Y."/>
            <person name="Wang C.M."/>
            <person name="Sakai Y."/>
            <person name="Abe K."/>
            <person name="Yokota A."/>
            <person name="Yabe S."/>
        </authorList>
    </citation>
    <scope>NUCLEOTIDE SEQUENCE [LARGE SCALE GENOMIC DNA]</scope>
    <source>
        <strain evidence="3 4">A1-2</strain>
    </source>
</reference>
<dbReference type="InterPro" id="IPR050982">
    <property type="entry name" value="Auxin_biosynth/cation_transpt"/>
</dbReference>
<name>A0A5J4KI17_9CHLR</name>
<organism evidence="3 4">
    <name type="scientific">Thermogemmatispora aurantia</name>
    <dbReference type="NCBI Taxonomy" id="2045279"/>
    <lineage>
        <taxon>Bacteria</taxon>
        <taxon>Bacillati</taxon>
        <taxon>Chloroflexota</taxon>
        <taxon>Ktedonobacteria</taxon>
        <taxon>Thermogemmatisporales</taxon>
        <taxon>Thermogemmatisporaceae</taxon>
        <taxon>Thermogemmatispora</taxon>
    </lineage>
</organism>
<dbReference type="PRINTS" id="PR00368">
    <property type="entry name" value="FADPNR"/>
</dbReference>
<dbReference type="EMBL" id="BKZV01000007">
    <property type="protein sequence ID" value="GER85286.1"/>
    <property type="molecule type" value="Genomic_DNA"/>
</dbReference>
<feature type="domain" description="FAD/NAD(P)-binding" evidence="2">
    <location>
        <begin position="20"/>
        <end position="218"/>
    </location>
</feature>
<dbReference type="GO" id="GO:0050660">
    <property type="term" value="F:flavin adenine dinucleotide binding"/>
    <property type="evidence" value="ECO:0007669"/>
    <property type="project" value="TreeGrafter"/>
</dbReference>
<gene>
    <name evidence="3" type="ORF">KTAU_39210</name>
</gene>
<protein>
    <submittedName>
        <fullName evidence="3">Monooxygenase</fullName>
    </submittedName>
</protein>
<dbReference type="PANTHER" id="PTHR43539:SF91">
    <property type="entry name" value="FAD-DEPENDENT URATE HYDROXYLASE"/>
    <property type="match status" value="1"/>
</dbReference>
<keyword evidence="3" id="KW-0503">Monooxygenase</keyword>
<dbReference type="SUPFAM" id="SSF51905">
    <property type="entry name" value="FAD/NAD(P)-binding domain"/>
    <property type="match status" value="1"/>
</dbReference>
<dbReference type="PANTHER" id="PTHR43539">
    <property type="entry name" value="FLAVIN-BINDING MONOOXYGENASE-LIKE PROTEIN (AFU_ORTHOLOGUE AFUA_4G09220)"/>
    <property type="match status" value="1"/>
</dbReference>
<dbReference type="InterPro" id="IPR023753">
    <property type="entry name" value="FAD/NAD-binding_dom"/>
</dbReference>
<comment type="caution">
    <text evidence="3">The sequence shown here is derived from an EMBL/GenBank/DDBJ whole genome shotgun (WGS) entry which is preliminary data.</text>
</comment>
<evidence type="ECO:0000256" key="1">
    <source>
        <dbReference type="ARBA" id="ARBA00023002"/>
    </source>
</evidence>
<keyword evidence="4" id="KW-1185">Reference proteome</keyword>
<proteinExistence type="predicted"/>
<sequence length="404" mass="45069">MAGGDQLREREGACVSNDTTVVIGAGPYGLSIGAYLKGRAQPALVFGRTMEFWQQMPTGFHLKSVWSASTLFDPDDRYSLDRYCTATSTPRQEPLPITLFLSYCCWFQRQAVPDVDPTYITRLVRDGETFVLELADGRSLKARRVVVASGIAPFCYVPEFARHLPPELASHTQAHRDFSSFANREVAIVGRGQSALECAALLHEAGASVELIARGPVIWINRALYHRTGPARRIFYPPSDVGPPGLNWLVASPLLFRLFPEKTRYALDRRAVRPAGAEWLRPRVEGHVRITDTAEVVKAVPCGERLELTLSDGSTRLVDHLFLGTGYRPNIHKLTYLDEALRAQILARDGYPVLNEWFESSVPRLHFAGALANHSFGPICRFVAGAKIPARQILRCVQRDRRFA</sequence>
<evidence type="ECO:0000259" key="2">
    <source>
        <dbReference type="Pfam" id="PF07992"/>
    </source>
</evidence>
<dbReference type="GO" id="GO:0004497">
    <property type="term" value="F:monooxygenase activity"/>
    <property type="evidence" value="ECO:0007669"/>
    <property type="project" value="UniProtKB-KW"/>
</dbReference>
<evidence type="ECO:0000313" key="4">
    <source>
        <dbReference type="Proteomes" id="UP000334820"/>
    </source>
</evidence>
<dbReference type="AlphaFoldDB" id="A0A5J4KI17"/>
<dbReference type="Proteomes" id="UP000334820">
    <property type="component" value="Unassembled WGS sequence"/>
</dbReference>
<dbReference type="Pfam" id="PF07992">
    <property type="entry name" value="Pyr_redox_2"/>
    <property type="match status" value="1"/>
</dbReference>
<dbReference type="InterPro" id="IPR036188">
    <property type="entry name" value="FAD/NAD-bd_sf"/>
</dbReference>
<accession>A0A5J4KI17</accession>
<evidence type="ECO:0000313" key="3">
    <source>
        <dbReference type="EMBL" id="GER85286.1"/>
    </source>
</evidence>
<dbReference type="PRINTS" id="PR00411">
    <property type="entry name" value="PNDRDTASEI"/>
</dbReference>